<feature type="domain" description="PIN" evidence="8">
    <location>
        <begin position="5"/>
        <end position="133"/>
    </location>
</feature>
<dbReference type="InterPro" id="IPR002716">
    <property type="entry name" value="PIN_dom"/>
</dbReference>
<dbReference type="Gene3D" id="3.40.50.1010">
    <property type="entry name" value="5'-nuclease"/>
    <property type="match status" value="1"/>
</dbReference>
<evidence type="ECO:0000256" key="5">
    <source>
        <dbReference type="ARBA" id="ARBA00022801"/>
    </source>
</evidence>
<dbReference type="InterPro" id="IPR050556">
    <property type="entry name" value="Type_II_TA_system_RNase"/>
</dbReference>
<dbReference type="PANTHER" id="PTHR33653">
    <property type="entry name" value="RIBONUCLEASE VAPC2"/>
    <property type="match status" value="1"/>
</dbReference>
<evidence type="ECO:0000259" key="8">
    <source>
        <dbReference type="Pfam" id="PF01850"/>
    </source>
</evidence>
<gene>
    <name evidence="9" type="ORF">AVDCRST_MAG93-9938</name>
</gene>
<keyword evidence="2" id="KW-1277">Toxin-antitoxin system</keyword>
<dbReference type="Pfam" id="PF01850">
    <property type="entry name" value="PIN"/>
    <property type="match status" value="1"/>
</dbReference>
<keyword evidence="4" id="KW-0479">Metal-binding</keyword>
<keyword evidence="3" id="KW-0540">Nuclease</keyword>
<sequence>MTTAIDTNVIQGLWSGTPDVIAAAQSALEDAGRHGALVISPAVYAELVASPGRDAPTIDTFIEVTHIRVDWLLEAGVWRTAADAFRGYSERRRRQKQFEGPRRILADFVIGAHALHHASRLLTFDQRLYRAAFPSLMVVVPSII</sequence>
<evidence type="ECO:0000256" key="3">
    <source>
        <dbReference type="ARBA" id="ARBA00022722"/>
    </source>
</evidence>
<evidence type="ECO:0000256" key="1">
    <source>
        <dbReference type="ARBA" id="ARBA00001946"/>
    </source>
</evidence>
<dbReference type="GO" id="GO:0016787">
    <property type="term" value="F:hydrolase activity"/>
    <property type="evidence" value="ECO:0007669"/>
    <property type="project" value="UniProtKB-KW"/>
</dbReference>
<dbReference type="GO" id="GO:0046872">
    <property type="term" value="F:metal ion binding"/>
    <property type="evidence" value="ECO:0007669"/>
    <property type="project" value="UniProtKB-KW"/>
</dbReference>
<evidence type="ECO:0000313" key="9">
    <source>
        <dbReference type="EMBL" id="CAA9395256.1"/>
    </source>
</evidence>
<dbReference type="CDD" id="cd09854">
    <property type="entry name" value="PIN_VapC-like"/>
    <property type="match status" value="1"/>
</dbReference>
<protein>
    <recommendedName>
        <fullName evidence="8">PIN domain-containing protein</fullName>
    </recommendedName>
</protein>
<reference evidence="9" key="1">
    <citation type="submission" date="2020-02" db="EMBL/GenBank/DDBJ databases">
        <authorList>
            <person name="Meier V. D."/>
        </authorList>
    </citation>
    <scope>NUCLEOTIDE SEQUENCE</scope>
    <source>
        <strain evidence="9">AVDCRST_MAG93</strain>
    </source>
</reference>
<evidence type="ECO:0000256" key="7">
    <source>
        <dbReference type="ARBA" id="ARBA00038093"/>
    </source>
</evidence>
<keyword evidence="5" id="KW-0378">Hydrolase</keyword>
<comment type="cofactor">
    <cofactor evidence="1">
        <name>Mg(2+)</name>
        <dbReference type="ChEBI" id="CHEBI:18420"/>
    </cofactor>
</comment>
<proteinExistence type="inferred from homology"/>
<organism evidence="9">
    <name type="scientific">uncultured Chloroflexia bacterium</name>
    <dbReference type="NCBI Taxonomy" id="1672391"/>
    <lineage>
        <taxon>Bacteria</taxon>
        <taxon>Bacillati</taxon>
        <taxon>Chloroflexota</taxon>
        <taxon>Chloroflexia</taxon>
        <taxon>environmental samples</taxon>
    </lineage>
</organism>
<dbReference type="AlphaFoldDB" id="A0A6J4NXJ8"/>
<dbReference type="GO" id="GO:0004518">
    <property type="term" value="F:nuclease activity"/>
    <property type="evidence" value="ECO:0007669"/>
    <property type="project" value="UniProtKB-KW"/>
</dbReference>
<keyword evidence="6" id="KW-0460">Magnesium</keyword>
<dbReference type="SUPFAM" id="SSF88723">
    <property type="entry name" value="PIN domain-like"/>
    <property type="match status" value="1"/>
</dbReference>
<name>A0A6J4NXJ8_9CHLR</name>
<dbReference type="InterPro" id="IPR029060">
    <property type="entry name" value="PIN-like_dom_sf"/>
</dbReference>
<dbReference type="EMBL" id="CADCTR010003337">
    <property type="protein sequence ID" value="CAA9395256.1"/>
    <property type="molecule type" value="Genomic_DNA"/>
</dbReference>
<evidence type="ECO:0000256" key="4">
    <source>
        <dbReference type="ARBA" id="ARBA00022723"/>
    </source>
</evidence>
<comment type="similarity">
    <text evidence="7">Belongs to the PINc/VapC protein family.</text>
</comment>
<evidence type="ECO:0000256" key="2">
    <source>
        <dbReference type="ARBA" id="ARBA00022649"/>
    </source>
</evidence>
<accession>A0A6J4NXJ8</accession>
<dbReference type="PANTHER" id="PTHR33653:SF1">
    <property type="entry name" value="RIBONUCLEASE VAPC2"/>
    <property type="match status" value="1"/>
</dbReference>
<evidence type="ECO:0000256" key="6">
    <source>
        <dbReference type="ARBA" id="ARBA00022842"/>
    </source>
</evidence>